<evidence type="ECO:0000256" key="1">
    <source>
        <dbReference type="ARBA" id="ARBA00009743"/>
    </source>
</evidence>
<reference evidence="6 7" key="1">
    <citation type="submission" date="2017-09" db="EMBL/GenBank/DDBJ databases">
        <authorList>
            <person name="Ehlers B."/>
            <person name="Leendertz F.H."/>
        </authorList>
    </citation>
    <scope>NUCLEOTIDE SEQUENCE [LARGE SCALE GENOMIC DNA]</scope>
    <source>
        <strain evidence="6 7">CGMCC 4.6857</strain>
    </source>
</reference>
<keyword evidence="5" id="KW-0732">Signal</keyword>
<keyword evidence="7" id="KW-1185">Reference proteome</keyword>
<evidence type="ECO:0000313" key="7">
    <source>
        <dbReference type="Proteomes" id="UP000219612"/>
    </source>
</evidence>
<keyword evidence="4" id="KW-1015">Disulfide bond</keyword>
<dbReference type="InterPro" id="IPR002241">
    <property type="entry name" value="Glyco_hydro_27"/>
</dbReference>
<feature type="chain" id="PRO_5013126216" description="Alpha-galactosidase" evidence="5">
    <location>
        <begin position="25"/>
        <end position="363"/>
    </location>
</feature>
<dbReference type="FunFam" id="3.20.20.70:FF:000197">
    <property type="entry name" value="Alpha-galactosidase"/>
    <property type="match status" value="1"/>
</dbReference>
<dbReference type="SUPFAM" id="SSF51011">
    <property type="entry name" value="Glycosyl hydrolase domain"/>
    <property type="match status" value="1"/>
</dbReference>
<dbReference type="AlphaFoldDB" id="A0A285KCZ2"/>
<dbReference type="EMBL" id="OBDY01000037">
    <property type="protein sequence ID" value="SNY70480.1"/>
    <property type="molecule type" value="Genomic_DNA"/>
</dbReference>
<dbReference type="CDD" id="cd14792">
    <property type="entry name" value="GH27"/>
    <property type="match status" value="1"/>
</dbReference>
<dbReference type="Gene3D" id="3.20.20.70">
    <property type="entry name" value="Aldolase class I"/>
    <property type="match status" value="1"/>
</dbReference>
<evidence type="ECO:0000256" key="3">
    <source>
        <dbReference type="ARBA" id="ARBA00023295"/>
    </source>
</evidence>
<comment type="catalytic activity">
    <reaction evidence="4">
        <text>Hydrolysis of terminal, non-reducing alpha-D-galactose residues in alpha-D-galactosides, including galactose oligosaccharides, galactomannans and galactolipids.</text>
        <dbReference type="EC" id="3.2.1.22"/>
    </reaction>
</comment>
<keyword evidence="2 4" id="KW-0378">Hydrolase</keyword>
<dbReference type="PANTHER" id="PTHR11452:SF75">
    <property type="entry name" value="ALPHA-GALACTOSIDASE MEL1"/>
    <property type="match status" value="1"/>
</dbReference>
<protein>
    <recommendedName>
        <fullName evidence="4">Alpha-galactosidase</fullName>
        <ecNumber evidence="4">3.2.1.22</ecNumber>
    </recommendedName>
    <alternativeName>
        <fullName evidence="4">Melibiase</fullName>
    </alternativeName>
</protein>
<gene>
    <name evidence="6" type="ORF">SAMN05421748_13793</name>
</gene>
<dbReference type="PRINTS" id="PR00740">
    <property type="entry name" value="GLHYDRLASE27"/>
</dbReference>
<comment type="similarity">
    <text evidence="1 4">Belongs to the glycosyl hydrolase 27 family.</text>
</comment>
<dbReference type="GO" id="GO:0005975">
    <property type="term" value="P:carbohydrate metabolic process"/>
    <property type="evidence" value="ECO:0007669"/>
    <property type="project" value="InterPro"/>
</dbReference>
<evidence type="ECO:0000313" key="6">
    <source>
        <dbReference type="EMBL" id="SNY70480.1"/>
    </source>
</evidence>
<dbReference type="InterPro" id="IPR013785">
    <property type="entry name" value="Aldolase_TIM"/>
</dbReference>
<dbReference type="SUPFAM" id="SSF51445">
    <property type="entry name" value="(Trans)glycosidases"/>
    <property type="match status" value="1"/>
</dbReference>
<dbReference type="PANTHER" id="PTHR11452">
    <property type="entry name" value="ALPHA-GALACTOSIDASE/ALPHA-N-ACETYLGALACTOSAMINIDASE"/>
    <property type="match status" value="1"/>
</dbReference>
<dbReference type="Proteomes" id="UP000219612">
    <property type="component" value="Unassembled WGS sequence"/>
</dbReference>
<dbReference type="GO" id="GO:0004557">
    <property type="term" value="F:alpha-galactosidase activity"/>
    <property type="evidence" value="ECO:0007669"/>
    <property type="project" value="UniProtKB-EC"/>
</dbReference>
<dbReference type="RefSeq" id="WP_245923777.1">
    <property type="nucleotide sequence ID" value="NZ_OBDY01000037.1"/>
</dbReference>
<dbReference type="InterPro" id="IPR017853">
    <property type="entry name" value="GH"/>
</dbReference>
<sequence length="363" mass="38534">MRVFRFAAVLVLLAALLAPARAFAAPALAVTPPMGWNNYNAYGLEVTETLIRETADRLVSMGLRDAGYVYVNIDDGWMASTRTTQGELRADPVRFPHGIKALADYVHAKGLKLGVYEDAGLKTCGGFPGSLGHERADAALFAAWGVDYLKYDNCYAGIGCPQTGCASAAPAKDRYAAMSDALAAAGRPIVLSLCSWGTEEVWRWARQYGNLWRTTGDIQPTYDSMLSIFKQTIGLGPYAGPNAWNDPDMLEVGNGMTATEDRTEVILWAMMAAPLIIGTDLTAVSPATLAVLKDPAVIAVDQDPIGRAATVVSSAGGHFVLTRPLADGRTAVVLFNSTSAAANVSHGTIRANLPPHGAALYLV</sequence>
<name>A0A285KCZ2_9ACTN</name>
<dbReference type="EC" id="3.2.1.22" evidence="4"/>
<dbReference type="Pfam" id="PF16499">
    <property type="entry name" value="Melibiase_2"/>
    <property type="match status" value="1"/>
</dbReference>
<proteinExistence type="inferred from homology"/>
<accession>A0A285KCZ2</accession>
<evidence type="ECO:0000256" key="4">
    <source>
        <dbReference type="RuleBase" id="RU361168"/>
    </source>
</evidence>
<feature type="signal peptide" evidence="5">
    <location>
        <begin position="1"/>
        <end position="24"/>
    </location>
</feature>
<keyword evidence="3 4" id="KW-0326">Glycosidase</keyword>
<organism evidence="6 7">
    <name type="scientific">Paractinoplanes atraurantiacus</name>
    <dbReference type="NCBI Taxonomy" id="1036182"/>
    <lineage>
        <taxon>Bacteria</taxon>
        <taxon>Bacillati</taxon>
        <taxon>Actinomycetota</taxon>
        <taxon>Actinomycetes</taxon>
        <taxon>Micromonosporales</taxon>
        <taxon>Micromonosporaceae</taxon>
        <taxon>Paractinoplanes</taxon>
    </lineage>
</organism>
<evidence type="ECO:0000256" key="2">
    <source>
        <dbReference type="ARBA" id="ARBA00022801"/>
    </source>
</evidence>
<evidence type="ECO:0000256" key="5">
    <source>
        <dbReference type="SAM" id="SignalP"/>
    </source>
</evidence>